<dbReference type="GO" id="GO:0042450">
    <property type="term" value="P:L-arginine biosynthetic process via ornithine"/>
    <property type="evidence" value="ECO:0007669"/>
    <property type="project" value="TreeGrafter"/>
</dbReference>
<feature type="non-terminal residue" evidence="9">
    <location>
        <position position="243"/>
    </location>
</feature>
<dbReference type="GO" id="GO:0019240">
    <property type="term" value="P:citrulline biosynthetic process"/>
    <property type="evidence" value="ECO:0007669"/>
    <property type="project" value="TreeGrafter"/>
</dbReference>
<dbReference type="InterPro" id="IPR006130">
    <property type="entry name" value="Asp/Orn_carbamoylTrfase"/>
</dbReference>
<dbReference type="RefSeq" id="WP_146489414.1">
    <property type="nucleotide sequence ID" value="NZ_VIGX01000052.1"/>
</dbReference>
<evidence type="ECO:0000313" key="10">
    <source>
        <dbReference type="Proteomes" id="UP000319375"/>
    </source>
</evidence>
<dbReference type="GO" id="GO:0016597">
    <property type="term" value="F:amino acid binding"/>
    <property type="evidence" value="ECO:0007669"/>
    <property type="project" value="InterPro"/>
</dbReference>
<evidence type="ECO:0000256" key="3">
    <source>
        <dbReference type="ARBA" id="ARBA00013007"/>
    </source>
</evidence>
<feature type="domain" description="Aspartate/ornithine carbamoyltransferase carbamoyl-P binding" evidence="8">
    <location>
        <begin position="14"/>
        <end position="153"/>
    </location>
</feature>
<evidence type="ECO:0000256" key="2">
    <source>
        <dbReference type="ARBA" id="ARBA00007805"/>
    </source>
</evidence>
<dbReference type="AlphaFoldDB" id="A0A5C5RMA2"/>
<evidence type="ECO:0000259" key="7">
    <source>
        <dbReference type="Pfam" id="PF00185"/>
    </source>
</evidence>
<name>A0A5C5RMA2_9ACTN</name>
<sequence>MTSDASSLFHPGQHLRRELDFTGQEWRDLLDLSALLKAAKAEHREVQYMRGLNIALLFAKTSTRTRCSFEVAAADQGAHTVYLDPAGSQMGHKESVADTARVLGRLFDGIEYRGDLQAHVDTLAQRSGVPVFNGLTDDWHPTQMLADTLTMREHSAGRPDSEISYAYVGDARFNMGRSLLVNGAILGMDVRIVAPRELWPAQDVIDAANERAAESGARVTVTEDTAAVEGVGFVHTDIWVSMG</sequence>
<keyword evidence="10" id="KW-1185">Reference proteome</keyword>
<dbReference type="EC" id="2.1.3.3" evidence="3"/>
<dbReference type="Proteomes" id="UP000319375">
    <property type="component" value="Unassembled WGS sequence"/>
</dbReference>
<keyword evidence="4 6" id="KW-0808">Transferase</keyword>
<evidence type="ECO:0000313" key="9">
    <source>
        <dbReference type="EMBL" id="TWS23860.1"/>
    </source>
</evidence>
<comment type="similarity">
    <text evidence="2">Belongs to the aspartate/ornithine carbamoyltransferase superfamily. OTCase family.</text>
</comment>
<dbReference type="InterPro" id="IPR036901">
    <property type="entry name" value="Asp/Orn_carbamoylTrfase_sf"/>
</dbReference>
<accession>A0A5C5RMA2</accession>
<evidence type="ECO:0000256" key="1">
    <source>
        <dbReference type="ARBA" id="ARBA00003822"/>
    </source>
</evidence>
<dbReference type="PANTHER" id="PTHR45753:SF2">
    <property type="entry name" value="ORNITHINE CARBAMOYLTRANSFERASE"/>
    <property type="match status" value="1"/>
</dbReference>
<dbReference type="Pfam" id="PF00185">
    <property type="entry name" value="OTCace"/>
    <property type="match status" value="1"/>
</dbReference>
<dbReference type="PANTHER" id="PTHR45753">
    <property type="entry name" value="ORNITHINE CARBAMOYLTRANSFERASE, MITOCHONDRIAL"/>
    <property type="match status" value="1"/>
</dbReference>
<dbReference type="EMBL" id="VIGX01000052">
    <property type="protein sequence ID" value="TWS23860.1"/>
    <property type="molecule type" value="Genomic_DNA"/>
</dbReference>
<dbReference type="OrthoDB" id="9802587at2"/>
<reference evidence="9 10" key="1">
    <citation type="submission" date="2019-06" db="EMBL/GenBank/DDBJ databases">
        <title>Tsukamurella conjunctivitidis sp. nov., Tsukamurella assacharolytica sp. nov. and Tsukamurella sputae sp. nov. isolated from patients with conjunctivitis, bacteraemia (lymphoma) and respiratory infection (sputum) in Hong Kong.</title>
        <authorList>
            <person name="Teng J.L.L."/>
            <person name="Lee H.H."/>
            <person name="Fong J.Y.H."/>
            <person name="Fok K.M.N."/>
            <person name="Lau S.K.P."/>
            <person name="Woo P.C.Y."/>
        </authorList>
    </citation>
    <scope>NUCLEOTIDE SEQUENCE [LARGE SCALE GENOMIC DNA]</scope>
    <source>
        <strain evidence="9 10">HKU72</strain>
    </source>
</reference>
<comment type="caution">
    <text evidence="9">The sequence shown here is derived from an EMBL/GenBank/DDBJ whole genome shotgun (WGS) entry which is preliminary data.</text>
</comment>
<protein>
    <recommendedName>
        <fullName evidence="3">ornithine carbamoyltransferase</fullName>
        <ecNumber evidence="3">2.1.3.3</ecNumber>
    </recommendedName>
</protein>
<dbReference type="Pfam" id="PF02729">
    <property type="entry name" value="OTCace_N"/>
    <property type="match status" value="1"/>
</dbReference>
<dbReference type="Gene3D" id="3.40.50.1370">
    <property type="entry name" value="Aspartate/ornithine carbamoyltransferase"/>
    <property type="match status" value="2"/>
</dbReference>
<comment type="catalytic activity">
    <reaction evidence="5">
        <text>carbamoyl phosphate + L-ornithine = L-citrulline + phosphate + H(+)</text>
        <dbReference type="Rhea" id="RHEA:19513"/>
        <dbReference type="ChEBI" id="CHEBI:15378"/>
        <dbReference type="ChEBI" id="CHEBI:43474"/>
        <dbReference type="ChEBI" id="CHEBI:46911"/>
        <dbReference type="ChEBI" id="CHEBI:57743"/>
        <dbReference type="ChEBI" id="CHEBI:58228"/>
        <dbReference type="EC" id="2.1.3.3"/>
    </reaction>
</comment>
<evidence type="ECO:0000256" key="6">
    <source>
        <dbReference type="RuleBase" id="RU003634"/>
    </source>
</evidence>
<dbReference type="InterPro" id="IPR002292">
    <property type="entry name" value="Orn/put_carbamltrans"/>
</dbReference>
<dbReference type="InterPro" id="IPR006132">
    <property type="entry name" value="Asp/Orn_carbamoyltranf_P-bd"/>
</dbReference>
<gene>
    <name evidence="9" type="ORF">FK530_24285</name>
</gene>
<dbReference type="PROSITE" id="PS00097">
    <property type="entry name" value="CARBAMOYLTRANSFERASE"/>
    <property type="match status" value="1"/>
</dbReference>
<evidence type="ECO:0000256" key="5">
    <source>
        <dbReference type="ARBA" id="ARBA00048772"/>
    </source>
</evidence>
<dbReference type="SUPFAM" id="SSF53671">
    <property type="entry name" value="Aspartate/ornithine carbamoyltransferase"/>
    <property type="match status" value="1"/>
</dbReference>
<proteinExistence type="inferred from homology"/>
<evidence type="ECO:0000256" key="4">
    <source>
        <dbReference type="ARBA" id="ARBA00022679"/>
    </source>
</evidence>
<dbReference type="GO" id="GO:0004585">
    <property type="term" value="F:ornithine carbamoyltransferase activity"/>
    <property type="evidence" value="ECO:0007669"/>
    <property type="project" value="UniProtKB-EC"/>
</dbReference>
<dbReference type="InterPro" id="IPR006131">
    <property type="entry name" value="Asp_carbamoyltransf_Asp/Orn-bd"/>
</dbReference>
<dbReference type="PRINTS" id="PR00100">
    <property type="entry name" value="AOTCASE"/>
</dbReference>
<dbReference type="PRINTS" id="PR00102">
    <property type="entry name" value="OTCASE"/>
</dbReference>
<comment type="function">
    <text evidence="1">Reversibly catalyzes the transfer of the carbamoyl group from carbamoyl phosphate (CP) to the N(epsilon) atom of ornithine (ORN) to produce L-citrulline.</text>
</comment>
<organism evidence="9 10">
    <name type="scientific">Tsukamurella conjunctivitidis</name>
    <dbReference type="NCBI Taxonomy" id="2592068"/>
    <lineage>
        <taxon>Bacteria</taxon>
        <taxon>Bacillati</taxon>
        <taxon>Actinomycetota</taxon>
        <taxon>Actinomycetes</taxon>
        <taxon>Mycobacteriales</taxon>
        <taxon>Tsukamurellaceae</taxon>
        <taxon>Tsukamurella</taxon>
    </lineage>
</organism>
<evidence type="ECO:0000259" key="8">
    <source>
        <dbReference type="Pfam" id="PF02729"/>
    </source>
</evidence>
<feature type="domain" description="Aspartate/ornithine carbamoyltransferase Asp/Orn-binding" evidence="7">
    <location>
        <begin position="162"/>
        <end position="243"/>
    </location>
</feature>